<evidence type="ECO:0000313" key="9">
    <source>
        <dbReference type="Proteomes" id="UP000285266"/>
    </source>
</evidence>
<feature type="region of interest" description="Disordered" evidence="5">
    <location>
        <begin position="1"/>
        <end position="143"/>
    </location>
</feature>
<organism evidence="8 9">
    <name type="scientific">Bifidobacterium mongoliense</name>
    <dbReference type="NCBI Taxonomy" id="518643"/>
    <lineage>
        <taxon>Bacteria</taxon>
        <taxon>Bacillati</taxon>
        <taxon>Actinomycetota</taxon>
        <taxon>Actinomycetes</taxon>
        <taxon>Bifidobacteriales</taxon>
        <taxon>Bifidobacteriaceae</taxon>
        <taxon>Bifidobacterium</taxon>
    </lineage>
</organism>
<evidence type="ECO:0000256" key="5">
    <source>
        <dbReference type="SAM" id="MobiDB-lite"/>
    </source>
</evidence>
<feature type="transmembrane region" description="Helical" evidence="6">
    <location>
        <begin position="199"/>
        <end position="226"/>
    </location>
</feature>
<feature type="compositionally biased region" description="Low complexity" evidence="5">
    <location>
        <begin position="104"/>
        <end position="143"/>
    </location>
</feature>
<dbReference type="RefSeq" id="WP_123644272.1">
    <property type="nucleotide sequence ID" value="NZ_JBBMLG010000006.1"/>
</dbReference>
<feature type="domain" description="TM2" evidence="7">
    <location>
        <begin position="170"/>
        <end position="218"/>
    </location>
</feature>
<feature type="compositionally biased region" description="Basic and acidic residues" evidence="5">
    <location>
        <begin position="17"/>
        <end position="26"/>
    </location>
</feature>
<dbReference type="InterPro" id="IPR007829">
    <property type="entry name" value="TM2"/>
</dbReference>
<keyword evidence="3 6" id="KW-1133">Transmembrane helix</keyword>
<sequence>MNDNDSTHAQDGATGGEEPRGPEYHGPEGNAAVNPAPADQNQGQAQPQQAYGQDAYAQSGRAGQTSQPGQPGQSDGYTQYPQGQYTQAEQGQYNQPGQPTQSDPYGQPAYGQQQYGQQQYGQPGYGQPQYGQQQYGQQYQGGPAGAPGQYGQYAPGYNGGYQQLPYGYQPREKIVAGLLGIFLGSLGVHNFYLGNTTKAVWQLVLTCVGWIVFGLGPVVATVWGLIEGVLILSSNYGSAWHKDARGIELKD</sequence>
<keyword evidence="4 6" id="KW-0472">Membrane</keyword>
<evidence type="ECO:0000313" key="8">
    <source>
        <dbReference type="EMBL" id="ROT87543.1"/>
    </source>
</evidence>
<feature type="compositionally biased region" description="Low complexity" evidence="5">
    <location>
        <begin position="34"/>
        <end position="87"/>
    </location>
</feature>
<reference evidence="8 9" key="1">
    <citation type="submission" date="2018-07" db="EMBL/GenBank/DDBJ databases">
        <title>The role of parmesan cheese in vectoring bovine microbiota.</title>
        <authorList>
            <person name="Lugli G.A."/>
            <person name="Milani C."/>
        </authorList>
    </citation>
    <scope>NUCLEOTIDE SEQUENCE [LARGE SCALE GENOMIC DNA]</scope>
    <source>
        <strain evidence="8 9">BMONG18</strain>
    </source>
</reference>
<comment type="subcellular location">
    <subcellularLocation>
        <location evidence="1">Membrane</location>
        <topology evidence="1">Multi-pass membrane protein</topology>
    </subcellularLocation>
</comment>
<evidence type="ECO:0000256" key="1">
    <source>
        <dbReference type="ARBA" id="ARBA00004141"/>
    </source>
</evidence>
<accession>A0A423UFT8</accession>
<evidence type="ECO:0000259" key="7">
    <source>
        <dbReference type="Pfam" id="PF05154"/>
    </source>
</evidence>
<evidence type="ECO:0000256" key="3">
    <source>
        <dbReference type="ARBA" id="ARBA00022989"/>
    </source>
</evidence>
<protein>
    <submittedName>
        <fullName evidence="8">TM2 domain-containing protein</fullName>
    </submittedName>
</protein>
<dbReference type="AlphaFoldDB" id="A0A423UFT8"/>
<feature type="transmembrane region" description="Helical" evidence="6">
    <location>
        <begin position="174"/>
        <end position="193"/>
    </location>
</feature>
<dbReference type="EMBL" id="QRAJ01000001">
    <property type="protein sequence ID" value="ROT87543.1"/>
    <property type="molecule type" value="Genomic_DNA"/>
</dbReference>
<keyword evidence="2 6" id="KW-0812">Transmembrane</keyword>
<dbReference type="Proteomes" id="UP000285266">
    <property type="component" value="Unassembled WGS sequence"/>
</dbReference>
<proteinExistence type="predicted"/>
<feature type="compositionally biased region" description="Polar residues" evidence="5">
    <location>
        <begin position="88"/>
        <end position="103"/>
    </location>
</feature>
<dbReference type="GO" id="GO:0016020">
    <property type="term" value="C:membrane"/>
    <property type="evidence" value="ECO:0007669"/>
    <property type="project" value="UniProtKB-SubCell"/>
</dbReference>
<dbReference type="Pfam" id="PF05154">
    <property type="entry name" value="TM2"/>
    <property type="match status" value="1"/>
</dbReference>
<evidence type="ECO:0000256" key="2">
    <source>
        <dbReference type="ARBA" id="ARBA00022692"/>
    </source>
</evidence>
<evidence type="ECO:0000256" key="4">
    <source>
        <dbReference type="ARBA" id="ARBA00023136"/>
    </source>
</evidence>
<evidence type="ECO:0000256" key="6">
    <source>
        <dbReference type="SAM" id="Phobius"/>
    </source>
</evidence>
<name>A0A423UFT8_9BIFI</name>
<gene>
    <name evidence="8" type="ORF">BMONG18_0083</name>
</gene>
<comment type="caution">
    <text evidence="8">The sequence shown here is derived from an EMBL/GenBank/DDBJ whole genome shotgun (WGS) entry which is preliminary data.</text>
</comment>